<protein>
    <recommendedName>
        <fullName evidence="3">DUF2283 domain-containing protein</fullName>
    </recommendedName>
</protein>
<evidence type="ECO:0000313" key="2">
    <source>
        <dbReference type="Proteomes" id="UP000030321"/>
    </source>
</evidence>
<name>A0A0A1VNZ8_MICAE</name>
<dbReference type="RefSeq" id="WP_002769319.1">
    <property type="nucleotide sequence ID" value="NZ_BBPA01000002.1"/>
</dbReference>
<proteinExistence type="predicted"/>
<evidence type="ECO:0000313" key="1">
    <source>
        <dbReference type="EMBL" id="GAL91198.1"/>
    </source>
</evidence>
<dbReference type="InterPro" id="IPR019270">
    <property type="entry name" value="DUF2283"/>
</dbReference>
<dbReference type="Proteomes" id="UP000030321">
    <property type="component" value="Unassembled WGS sequence"/>
</dbReference>
<sequence length="77" mass="8793">MEKNLTFRYDPTGDILYVDVCSPYADQESEEIGDEIVARLNPTSGEIENLEILFFSKRWNQSLPLQLPIDAAFRLVG</sequence>
<dbReference type="Pfam" id="PF10049">
    <property type="entry name" value="DUF2283"/>
    <property type="match status" value="1"/>
</dbReference>
<dbReference type="AlphaFoldDB" id="A0A0A1VNZ8"/>
<dbReference type="EMBL" id="BBPA01000002">
    <property type="protein sequence ID" value="GAL91198.1"/>
    <property type="molecule type" value="Genomic_DNA"/>
</dbReference>
<accession>A0A0A1VNZ8</accession>
<dbReference type="GeneID" id="66706109"/>
<evidence type="ECO:0008006" key="3">
    <source>
        <dbReference type="Google" id="ProtNLM"/>
    </source>
</evidence>
<gene>
    <name evidence="1" type="ORF">N44_00567</name>
</gene>
<reference evidence="2" key="1">
    <citation type="journal article" date="2015" name="Genome">
        <title>Whole Genome Sequence of the Non-Microcystin-Producing Microcystis aeruginosa Strain NIES-44.</title>
        <authorList>
            <person name="Okano K."/>
            <person name="Miyata N."/>
            <person name="Ozaki Y."/>
        </authorList>
    </citation>
    <scope>NUCLEOTIDE SEQUENCE [LARGE SCALE GENOMIC DNA]</scope>
    <source>
        <strain evidence="2">NIES-44</strain>
    </source>
</reference>
<organism evidence="1 2">
    <name type="scientific">Microcystis aeruginosa NIES-44</name>
    <dbReference type="NCBI Taxonomy" id="449439"/>
    <lineage>
        <taxon>Bacteria</taxon>
        <taxon>Bacillati</taxon>
        <taxon>Cyanobacteriota</taxon>
        <taxon>Cyanophyceae</taxon>
        <taxon>Oscillatoriophycideae</taxon>
        <taxon>Chroococcales</taxon>
        <taxon>Microcystaceae</taxon>
        <taxon>Microcystis</taxon>
    </lineage>
</organism>
<comment type="caution">
    <text evidence="1">The sequence shown here is derived from an EMBL/GenBank/DDBJ whole genome shotgun (WGS) entry which is preliminary data.</text>
</comment>